<dbReference type="InterPro" id="IPR016181">
    <property type="entry name" value="Acyl_CoA_acyltransferase"/>
</dbReference>
<proteinExistence type="predicted"/>
<evidence type="ECO:0000313" key="3">
    <source>
        <dbReference type="EMBL" id="GAA4693560.1"/>
    </source>
</evidence>
<evidence type="ECO:0000256" key="1">
    <source>
        <dbReference type="SAM" id="MobiDB-lite"/>
    </source>
</evidence>
<dbReference type="RefSeq" id="WP_425569616.1">
    <property type="nucleotide sequence ID" value="NZ_BAABIC010000010.1"/>
</dbReference>
<dbReference type="InterPro" id="IPR000182">
    <property type="entry name" value="GNAT_dom"/>
</dbReference>
<evidence type="ECO:0000259" key="2">
    <source>
        <dbReference type="PROSITE" id="PS51186"/>
    </source>
</evidence>
<sequence>MKRVIGEFEIDDDPARLDRDAVWAWLSTEAYWGRWRHREHLERQLDVAWRVVGLYRGDRTLGSARAVSDGVSFAYLADVWVDPSVRGHGLGVALVEVMLAGGPGMRWSLHTKDAHGLYARFGFGPPDETVLERPASPEVILRGELTGSGGAGGDEFPAEARSPL</sequence>
<reference evidence="4" key="1">
    <citation type="journal article" date="2019" name="Int. J. Syst. Evol. Microbiol.">
        <title>The Global Catalogue of Microorganisms (GCM) 10K type strain sequencing project: providing services to taxonomists for standard genome sequencing and annotation.</title>
        <authorList>
            <consortium name="The Broad Institute Genomics Platform"/>
            <consortium name="The Broad Institute Genome Sequencing Center for Infectious Disease"/>
            <person name="Wu L."/>
            <person name="Ma J."/>
        </authorList>
    </citation>
    <scope>NUCLEOTIDE SEQUENCE [LARGE SCALE GENOMIC DNA]</scope>
    <source>
        <strain evidence="4">JCM 18055</strain>
    </source>
</reference>
<dbReference type="PROSITE" id="PS51186">
    <property type="entry name" value="GNAT"/>
    <property type="match status" value="1"/>
</dbReference>
<gene>
    <name evidence="3" type="ORF">GCM10023215_33620</name>
</gene>
<dbReference type="PANTHER" id="PTHR43233:SF1">
    <property type="entry name" value="FAMILY N-ACETYLTRANSFERASE, PUTATIVE (AFU_ORTHOLOGUE AFUA_6G03350)-RELATED"/>
    <property type="match status" value="1"/>
</dbReference>
<organism evidence="3 4">
    <name type="scientific">Pseudonocardia yuanmonensis</name>
    <dbReference type="NCBI Taxonomy" id="1095914"/>
    <lineage>
        <taxon>Bacteria</taxon>
        <taxon>Bacillati</taxon>
        <taxon>Actinomycetota</taxon>
        <taxon>Actinomycetes</taxon>
        <taxon>Pseudonocardiales</taxon>
        <taxon>Pseudonocardiaceae</taxon>
        <taxon>Pseudonocardia</taxon>
    </lineage>
</organism>
<protein>
    <recommendedName>
        <fullName evidence="2">N-acetyltransferase domain-containing protein</fullName>
    </recommendedName>
</protein>
<dbReference type="EMBL" id="BAABIC010000010">
    <property type="protein sequence ID" value="GAA4693560.1"/>
    <property type="molecule type" value="Genomic_DNA"/>
</dbReference>
<dbReference type="PANTHER" id="PTHR43233">
    <property type="entry name" value="FAMILY N-ACETYLTRANSFERASE, PUTATIVE (AFU_ORTHOLOGUE AFUA_6G03350)-RELATED"/>
    <property type="match status" value="1"/>
</dbReference>
<keyword evidence="4" id="KW-1185">Reference proteome</keyword>
<name>A0ABP8WQ10_9PSEU</name>
<evidence type="ECO:0000313" key="4">
    <source>
        <dbReference type="Proteomes" id="UP001500325"/>
    </source>
</evidence>
<dbReference type="SUPFAM" id="SSF55729">
    <property type="entry name" value="Acyl-CoA N-acyltransferases (Nat)"/>
    <property type="match status" value="1"/>
</dbReference>
<accession>A0ABP8WQ10</accession>
<dbReference type="InterPro" id="IPR053144">
    <property type="entry name" value="Acetyltransferase_Butenolide"/>
</dbReference>
<feature type="region of interest" description="Disordered" evidence="1">
    <location>
        <begin position="143"/>
        <end position="164"/>
    </location>
</feature>
<dbReference type="Gene3D" id="3.40.630.30">
    <property type="match status" value="1"/>
</dbReference>
<dbReference type="Proteomes" id="UP001500325">
    <property type="component" value="Unassembled WGS sequence"/>
</dbReference>
<feature type="domain" description="N-acetyltransferase" evidence="2">
    <location>
        <begin position="8"/>
        <end position="146"/>
    </location>
</feature>
<dbReference type="Pfam" id="PF13508">
    <property type="entry name" value="Acetyltransf_7"/>
    <property type="match status" value="1"/>
</dbReference>
<comment type="caution">
    <text evidence="3">The sequence shown here is derived from an EMBL/GenBank/DDBJ whole genome shotgun (WGS) entry which is preliminary data.</text>
</comment>
<dbReference type="CDD" id="cd04301">
    <property type="entry name" value="NAT_SF"/>
    <property type="match status" value="1"/>
</dbReference>